<dbReference type="Proteomes" id="UP000799750">
    <property type="component" value="Unassembled WGS sequence"/>
</dbReference>
<evidence type="ECO:0000313" key="2">
    <source>
        <dbReference type="EMBL" id="KAF2488924.1"/>
    </source>
</evidence>
<dbReference type="EMBL" id="MU004200">
    <property type="protein sequence ID" value="KAF2488924.1"/>
    <property type="molecule type" value="Genomic_DNA"/>
</dbReference>
<name>A0A6A6QA73_9PEZI</name>
<sequence length="395" mass="44113">MKSETKPEAAASAATKSDIETDIKPEPEVSGSEAMPPKSNPSEQENGKGKKKKNGKGKEKATTESAMEDETKPEPAVSAATESTLEDVERFSTASEPVPTLDFFREGDNIRKRFQSFPKLEGRGVDTPGPRRKLCTPKFQKTLLNGLAEILSYYQLPSEKFSFKDRNNLLAISIVTIRETKRIKNCDALWVLPSHQKIFCDAAVPIYKQLCIMSLAWTRNTDFYPPKELFQRKDWKQYLASEEPRSQSSSYAQTLPAAAIAIRNQWLAAFEGVAAQSTRIKPGDSESTREWKNKLRESYEDALPDYDEGYLKTSLQGTEVREVESFDDTKSSGSSGYRSLYHLNQLANKYNPGLENVDFGPEDGEDKRTIDLVTWPKAPVPGDDDLGGFKGGDPK</sequence>
<evidence type="ECO:0000313" key="3">
    <source>
        <dbReference type="Proteomes" id="UP000799750"/>
    </source>
</evidence>
<proteinExistence type="predicted"/>
<feature type="region of interest" description="Disordered" evidence="1">
    <location>
        <begin position="375"/>
        <end position="395"/>
    </location>
</feature>
<keyword evidence="3" id="KW-1185">Reference proteome</keyword>
<dbReference type="OrthoDB" id="10377442at2759"/>
<dbReference type="AlphaFoldDB" id="A0A6A6QA73"/>
<gene>
    <name evidence="2" type="ORF">BU16DRAFT_567888</name>
</gene>
<feature type="region of interest" description="Disordered" evidence="1">
    <location>
        <begin position="1"/>
        <end position="93"/>
    </location>
</feature>
<feature type="compositionally biased region" description="Basic and acidic residues" evidence="1">
    <location>
        <begin position="17"/>
        <end position="27"/>
    </location>
</feature>
<evidence type="ECO:0000256" key="1">
    <source>
        <dbReference type="SAM" id="MobiDB-lite"/>
    </source>
</evidence>
<organism evidence="2 3">
    <name type="scientific">Lophium mytilinum</name>
    <dbReference type="NCBI Taxonomy" id="390894"/>
    <lineage>
        <taxon>Eukaryota</taxon>
        <taxon>Fungi</taxon>
        <taxon>Dikarya</taxon>
        <taxon>Ascomycota</taxon>
        <taxon>Pezizomycotina</taxon>
        <taxon>Dothideomycetes</taxon>
        <taxon>Pleosporomycetidae</taxon>
        <taxon>Mytilinidiales</taxon>
        <taxon>Mytilinidiaceae</taxon>
        <taxon>Lophium</taxon>
    </lineage>
</organism>
<reference evidence="2" key="1">
    <citation type="journal article" date="2020" name="Stud. Mycol.">
        <title>101 Dothideomycetes genomes: a test case for predicting lifestyles and emergence of pathogens.</title>
        <authorList>
            <person name="Haridas S."/>
            <person name="Albert R."/>
            <person name="Binder M."/>
            <person name="Bloem J."/>
            <person name="Labutti K."/>
            <person name="Salamov A."/>
            <person name="Andreopoulos B."/>
            <person name="Baker S."/>
            <person name="Barry K."/>
            <person name="Bills G."/>
            <person name="Bluhm B."/>
            <person name="Cannon C."/>
            <person name="Castanera R."/>
            <person name="Culley D."/>
            <person name="Daum C."/>
            <person name="Ezra D."/>
            <person name="Gonzalez J."/>
            <person name="Henrissat B."/>
            <person name="Kuo A."/>
            <person name="Liang C."/>
            <person name="Lipzen A."/>
            <person name="Lutzoni F."/>
            <person name="Magnuson J."/>
            <person name="Mondo S."/>
            <person name="Nolan M."/>
            <person name="Ohm R."/>
            <person name="Pangilinan J."/>
            <person name="Park H.-J."/>
            <person name="Ramirez L."/>
            <person name="Alfaro M."/>
            <person name="Sun H."/>
            <person name="Tritt A."/>
            <person name="Yoshinaga Y."/>
            <person name="Zwiers L.-H."/>
            <person name="Turgeon B."/>
            <person name="Goodwin S."/>
            <person name="Spatafora J."/>
            <person name="Crous P."/>
            <person name="Grigoriev I."/>
        </authorList>
    </citation>
    <scope>NUCLEOTIDE SEQUENCE</scope>
    <source>
        <strain evidence="2">CBS 269.34</strain>
    </source>
</reference>
<accession>A0A6A6QA73</accession>
<protein>
    <submittedName>
        <fullName evidence="2">Uncharacterized protein</fullName>
    </submittedName>
</protein>